<protein>
    <submittedName>
        <fullName evidence="1">Polyketide cyclase / dehydrase and lipid transport</fullName>
    </submittedName>
</protein>
<keyword evidence="2" id="KW-1185">Reference proteome</keyword>
<sequence length="143" mass="15596">MPNRLHASASYNHETHASAATIWAFFEAVHLWKDWNAGVHSCALDGPFATGTWMTMVLPDQEVIRSQLVEVNAPIGFTDETVLGDITVRVRHEIMPLANGNHLIVYSIEVTGEGAEEVCAQVSSDFPDVLRALVARAERAVGA</sequence>
<name>A0A0N0VK87_9PSED</name>
<dbReference type="SUPFAM" id="SSF55961">
    <property type="entry name" value="Bet v1-like"/>
    <property type="match status" value="1"/>
</dbReference>
<dbReference type="PATRIC" id="fig|50340.43.peg.5498"/>
<dbReference type="InterPro" id="IPR019587">
    <property type="entry name" value="Polyketide_cyclase/dehydratase"/>
</dbReference>
<dbReference type="EMBL" id="JSYZ01000007">
    <property type="protein sequence ID" value="KPA91248.1"/>
    <property type="molecule type" value="Genomic_DNA"/>
</dbReference>
<dbReference type="OrthoDB" id="9810827at2"/>
<evidence type="ECO:0000313" key="1">
    <source>
        <dbReference type="EMBL" id="KPA91248.1"/>
    </source>
</evidence>
<dbReference type="InterPro" id="IPR023393">
    <property type="entry name" value="START-like_dom_sf"/>
</dbReference>
<comment type="caution">
    <text evidence="1">The sequence shown here is derived from an EMBL/GenBank/DDBJ whole genome shotgun (WGS) entry which is preliminary data.</text>
</comment>
<gene>
    <name evidence="1" type="ORF">PF66_02130</name>
</gene>
<evidence type="ECO:0000313" key="2">
    <source>
        <dbReference type="Proteomes" id="UP000037931"/>
    </source>
</evidence>
<proteinExistence type="predicted"/>
<accession>A0A0N0VK87</accession>
<dbReference type="Pfam" id="PF10604">
    <property type="entry name" value="Polyketide_cyc2"/>
    <property type="match status" value="1"/>
</dbReference>
<dbReference type="Gene3D" id="3.30.530.20">
    <property type="match status" value="1"/>
</dbReference>
<reference evidence="1 2" key="1">
    <citation type="journal article" date="2015" name="PLoS ONE">
        <title>Rice-Infecting Pseudomonas Genomes Are Highly Accessorized and Harbor Multiple Putative Virulence Mechanisms to Cause Sheath Brown Rot.</title>
        <authorList>
            <person name="Quibod I.L."/>
            <person name="Grande G."/>
            <person name="Oreiro E.G."/>
            <person name="Borja F.N."/>
            <person name="Dossa G.S."/>
            <person name="Mauleon R."/>
            <person name="Cruz C.V."/>
            <person name="Oliva R."/>
        </authorList>
    </citation>
    <scope>NUCLEOTIDE SEQUENCE [LARGE SCALE GENOMIC DNA]</scope>
    <source>
        <strain evidence="1 2">IRRI 6609</strain>
    </source>
</reference>
<dbReference type="RefSeq" id="WP_054062613.1">
    <property type="nucleotide sequence ID" value="NZ_JSYZ01000007.1"/>
</dbReference>
<dbReference type="STRING" id="50340.PF66_02130"/>
<organism evidence="1 2">
    <name type="scientific">Pseudomonas asplenii</name>
    <dbReference type="NCBI Taxonomy" id="53407"/>
    <lineage>
        <taxon>Bacteria</taxon>
        <taxon>Pseudomonadati</taxon>
        <taxon>Pseudomonadota</taxon>
        <taxon>Gammaproteobacteria</taxon>
        <taxon>Pseudomonadales</taxon>
        <taxon>Pseudomonadaceae</taxon>
        <taxon>Pseudomonas</taxon>
    </lineage>
</organism>
<dbReference type="Proteomes" id="UP000037931">
    <property type="component" value="Unassembled WGS sequence"/>
</dbReference>
<dbReference type="AlphaFoldDB" id="A0A0N0VK87"/>